<organism evidence="1 2">
    <name type="scientific">Musa balbisiana</name>
    <name type="common">Banana</name>
    <dbReference type="NCBI Taxonomy" id="52838"/>
    <lineage>
        <taxon>Eukaryota</taxon>
        <taxon>Viridiplantae</taxon>
        <taxon>Streptophyta</taxon>
        <taxon>Embryophyta</taxon>
        <taxon>Tracheophyta</taxon>
        <taxon>Spermatophyta</taxon>
        <taxon>Magnoliopsida</taxon>
        <taxon>Liliopsida</taxon>
        <taxon>Zingiberales</taxon>
        <taxon>Musaceae</taxon>
        <taxon>Musa</taxon>
    </lineage>
</organism>
<proteinExistence type="predicted"/>
<dbReference type="Proteomes" id="UP000317650">
    <property type="component" value="Chromosome 2"/>
</dbReference>
<comment type="caution">
    <text evidence="1">The sequence shown here is derived from an EMBL/GenBank/DDBJ whole genome shotgun (WGS) entry which is preliminary data.</text>
</comment>
<accession>A0A4S8ICF4</accession>
<gene>
    <name evidence="1" type="ORF">C4D60_Mb02t12180</name>
</gene>
<sequence length="92" mass="10451">MCLQVVCQIKDPVVDPRLAVTYSDEALAKSTREDGGEKVLAVDAVFLLPVLWETNSYDPEFKMILVIYSRWEIHHNHRSASSIDGSIRDDDM</sequence>
<protein>
    <submittedName>
        <fullName evidence="1">Uncharacterized protein</fullName>
    </submittedName>
</protein>
<name>A0A4S8ICF4_MUSBA</name>
<evidence type="ECO:0000313" key="1">
    <source>
        <dbReference type="EMBL" id="THU44892.1"/>
    </source>
</evidence>
<evidence type="ECO:0000313" key="2">
    <source>
        <dbReference type="Proteomes" id="UP000317650"/>
    </source>
</evidence>
<dbReference type="AlphaFoldDB" id="A0A4S8ICF4"/>
<dbReference type="EMBL" id="PYDT01000011">
    <property type="protein sequence ID" value="THU44892.1"/>
    <property type="molecule type" value="Genomic_DNA"/>
</dbReference>
<reference evidence="1 2" key="1">
    <citation type="journal article" date="2019" name="Nat. Plants">
        <title>Genome sequencing of Musa balbisiana reveals subgenome evolution and function divergence in polyploid bananas.</title>
        <authorList>
            <person name="Yao X."/>
        </authorList>
    </citation>
    <scope>NUCLEOTIDE SEQUENCE [LARGE SCALE GENOMIC DNA]</scope>
    <source>
        <strain evidence="2">cv. DH-PKW</strain>
        <tissue evidence="1">Leaves</tissue>
    </source>
</reference>
<keyword evidence="2" id="KW-1185">Reference proteome</keyword>